<dbReference type="SUPFAM" id="SSF81321">
    <property type="entry name" value="Family A G protein-coupled receptor-like"/>
    <property type="match status" value="1"/>
</dbReference>
<evidence type="ECO:0000313" key="17">
    <source>
        <dbReference type="EnsemblMetazoa" id="tetur01g00270.1"/>
    </source>
</evidence>
<evidence type="ECO:0000259" key="16">
    <source>
        <dbReference type="PROSITE" id="PS50261"/>
    </source>
</evidence>
<feature type="domain" description="G-protein coupled receptors family 2 profile 1" evidence="15">
    <location>
        <begin position="40"/>
        <end position="116"/>
    </location>
</feature>
<comment type="subcellular location">
    <subcellularLocation>
        <location evidence="1">Cell membrane</location>
        <topology evidence="1">Multi-pass membrane protein</topology>
    </subcellularLocation>
</comment>
<dbReference type="AlphaFoldDB" id="T1JPN8"/>
<keyword evidence="10" id="KW-0807">Transducer</keyword>
<dbReference type="InterPro" id="IPR036445">
    <property type="entry name" value="GPCR_2_extracell_dom_sf"/>
</dbReference>
<dbReference type="STRING" id="32264.T1JPN8"/>
<dbReference type="PANTHER" id="PTHR45620">
    <property type="entry name" value="PDF RECEPTOR-LIKE PROTEIN-RELATED"/>
    <property type="match status" value="1"/>
</dbReference>
<accession>T1JPN8</accession>
<dbReference type="Pfam" id="PF02793">
    <property type="entry name" value="HRM"/>
    <property type="match status" value="1"/>
</dbReference>
<feature type="region of interest" description="Disordered" evidence="13">
    <location>
        <begin position="478"/>
        <end position="499"/>
    </location>
</feature>
<dbReference type="Proteomes" id="UP000015104">
    <property type="component" value="Unassembled WGS sequence"/>
</dbReference>
<dbReference type="GO" id="GO:0008528">
    <property type="term" value="F:G protein-coupled peptide receptor activity"/>
    <property type="evidence" value="ECO:0007669"/>
    <property type="project" value="TreeGrafter"/>
</dbReference>
<dbReference type="HOGENOM" id="CLU_457354_0_0_1"/>
<dbReference type="PRINTS" id="PR00249">
    <property type="entry name" value="GPCRSECRETIN"/>
</dbReference>
<comment type="function">
    <text evidence="11">Receptor for the insect diurectic hormone. The activity of this receptor is mediated by G proteins which activate adenylyl cyclase.</text>
</comment>
<keyword evidence="4 14" id="KW-0812">Transmembrane</keyword>
<evidence type="ECO:0000256" key="10">
    <source>
        <dbReference type="ARBA" id="ARBA00023224"/>
    </source>
</evidence>
<dbReference type="InterPro" id="IPR001879">
    <property type="entry name" value="GPCR_2_extracellular_dom"/>
</dbReference>
<dbReference type="PROSITE" id="PS50261">
    <property type="entry name" value="G_PROTEIN_RECEP_F2_4"/>
    <property type="match status" value="1"/>
</dbReference>
<proteinExistence type="inferred from homology"/>
<dbReference type="Gene3D" id="1.20.1070.10">
    <property type="entry name" value="Rhodopsin 7-helix transmembrane proteins"/>
    <property type="match status" value="1"/>
</dbReference>
<keyword evidence="5 14" id="KW-1133">Transmembrane helix</keyword>
<dbReference type="SUPFAM" id="SSF111418">
    <property type="entry name" value="Hormone receptor domain"/>
    <property type="match status" value="1"/>
</dbReference>
<dbReference type="GO" id="GO:0017046">
    <property type="term" value="F:peptide hormone binding"/>
    <property type="evidence" value="ECO:0007669"/>
    <property type="project" value="TreeGrafter"/>
</dbReference>
<dbReference type="InterPro" id="IPR050332">
    <property type="entry name" value="GPCR_2"/>
</dbReference>
<dbReference type="InterPro" id="IPR017983">
    <property type="entry name" value="GPCR_2_secretin-like_CS"/>
</dbReference>
<keyword evidence="3" id="KW-1003">Cell membrane</keyword>
<reference evidence="17" key="2">
    <citation type="submission" date="2015-06" db="UniProtKB">
        <authorList>
            <consortium name="EnsemblMetazoa"/>
        </authorList>
    </citation>
    <scope>IDENTIFICATION</scope>
</reference>
<dbReference type="GO" id="GO:0007188">
    <property type="term" value="P:adenylate cyclase-modulating G protein-coupled receptor signaling pathway"/>
    <property type="evidence" value="ECO:0007669"/>
    <property type="project" value="TreeGrafter"/>
</dbReference>
<dbReference type="GO" id="GO:0005886">
    <property type="term" value="C:plasma membrane"/>
    <property type="evidence" value="ECO:0007669"/>
    <property type="project" value="UniProtKB-SubCell"/>
</dbReference>
<feature type="transmembrane region" description="Helical" evidence="14">
    <location>
        <begin position="171"/>
        <end position="193"/>
    </location>
</feature>
<feature type="transmembrane region" description="Helical" evidence="14">
    <location>
        <begin position="339"/>
        <end position="357"/>
    </location>
</feature>
<keyword evidence="9" id="KW-0325">Glycoprotein</keyword>
<dbReference type="PROSITE" id="PS00650">
    <property type="entry name" value="G_PROTEIN_RECEP_F2_2"/>
    <property type="match status" value="1"/>
</dbReference>
<reference evidence="18" key="1">
    <citation type="submission" date="2011-08" db="EMBL/GenBank/DDBJ databases">
        <authorList>
            <person name="Rombauts S."/>
        </authorList>
    </citation>
    <scope>NUCLEOTIDE SEQUENCE</scope>
    <source>
        <strain evidence="18">London</strain>
    </source>
</reference>
<dbReference type="FunFam" id="1.20.1070.10:FF:000155">
    <property type="entry name" value="diuretic hormone receptor isoform X1"/>
    <property type="match status" value="1"/>
</dbReference>
<keyword evidence="7 14" id="KW-0472">Membrane</keyword>
<dbReference type="Gene3D" id="4.10.1240.10">
    <property type="entry name" value="GPCR, family 2, extracellular hormone receptor domain"/>
    <property type="match status" value="1"/>
</dbReference>
<dbReference type="EnsemblMetazoa" id="tetur01g00270.1">
    <property type="protein sequence ID" value="tetur01g00270.1"/>
    <property type="gene ID" value="tetur01g00270"/>
</dbReference>
<evidence type="ECO:0000256" key="14">
    <source>
        <dbReference type="SAM" id="Phobius"/>
    </source>
</evidence>
<organism evidence="17 18">
    <name type="scientific">Tetranychus urticae</name>
    <name type="common">Two-spotted spider mite</name>
    <dbReference type="NCBI Taxonomy" id="32264"/>
    <lineage>
        <taxon>Eukaryota</taxon>
        <taxon>Metazoa</taxon>
        <taxon>Ecdysozoa</taxon>
        <taxon>Arthropoda</taxon>
        <taxon>Chelicerata</taxon>
        <taxon>Arachnida</taxon>
        <taxon>Acari</taxon>
        <taxon>Acariformes</taxon>
        <taxon>Trombidiformes</taxon>
        <taxon>Prostigmata</taxon>
        <taxon>Eleutherengona</taxon>
        <taxon>Raphignathae</taxon>
        <taxon>Tetranychoidea</taxon>
        <taxon>Tetranychidae</taxon>
        <taxon>Tetranychus</taxon>
    </lineage>
</organism>
<evidence type="ECO:0000259" key="15">
    <source>
        <dbReference type="PROSITE" id="PS50227"/>
    </source>
</evidence>
<keyword evidence="6" id="KW-0297">G-protein coupled receptor</keyword>
<evidence type="ECO:0000256" key="13">
    <source>
        <dbReference type="SAM" id="MobiDB-lite"/>
    </source>
</evidence>
<dbReference type="PROSITE" id="PS50227">
    <property type="entry name" value="G_PROTEIN_RECEP_F2_3"/>
    <property type="match status" value="1"/>
</dbReference>
<feature type="transmembrane region" description="Helical" evidence="14">
    <location>
        <begin position="245"/>
        <end position="264"/>
    </location>
</feature>
<evidence type="ECO:0000256" key="7">
    <source>
        <dbReference type="ARBA" id="ARBA00023136"/>
    </source>
</evidence>
<dbReference type="SMART" id="SM00008">
    <property type="entry name" value="HormR"/>
    <property type="match status" value="1"/>
</dbReference>
<feature type="transmembrane region" description="Helical" evidence="14">
    <location>
        <begin position="199"/>
        <end position="224"/>
    </location>
</feature>
<dbReference type="InterPro" id="IPR002001">
    <property type="entry name" value="GPCR_2_diuretic_rcpt"/>
</dbReference>
<dbReference type="GO" id="GO:0007166">
    <property type="term" value="P:cell surface receptor signaling pathway"/>
    <property type="evidence" value="ECO:0007669"/>
    <property type="project" value="InterPro"/>
</dbReference>
<dbReference type="OrthoDB" id="6022368at2759"/>
<keyword evidence="8" id="KW-0675">Receptor</keyword>
<evidence type="ECO:0000256" key="11">
    <source>
        <dbReference type="ARBA" id="ARBA00054836"/>
    </source>
</evidence>
<evidence type="ECO:0000256" key="12">
    <source>
        <dbReference type="ARBA" id="ARBA00071387"/>
    </source>
</evidence>
<evidence type="ECO:0000256" key="8">
    <source>
        <dbReference type="ARBA" id="ARBA00023170"/>
    </source>
</evidence>
<dbReference type="InterPro" id="IPR017981">
    <property type="entry name" value="GPCR_2-like_7TM"/>
</dbReference>
<name>T1JPN8_TETUR</name>
<dbReference type="PRINTS" id="PR01127">
    <property type="entry name" value="DIUHORMONER"/>
</dbReference>
<dbReference type="InterPro" id="IPR000832">
    <property type="entry name" value="GPCR_2_secretin-like"/>
</dbReference>
<evidence type="ECO:0000256" key="4">
    <source>
        <dbReference type="ARBA" id="ARBA00022692"/>
    </source>
</evidence>
<feature type="transmembrane region" description="Helical" evidence="14">
    <location>
        <begin position="294"/>
        <end position="319"/>
    </location>
</feature>
<dbReference type="PROSITE" id="PS00649">
    <property type="entry name" value="G_PROTEIN_RECEP_F2_1"/>
    <property type="match status" value="1"/>
</dbReference>
<comment type="similarity">
    <text evidence="2">Belongs to the G-protein coupled receptor 2 family.</text>
</comment>
<dbReference type="PANTHER" id="PTHR45620:SF15">
    <property type="entry name" value="DIURETIC HORMONE 44 RECEPTOR 1-RELATED"/>
    <property type="match status" value="1"/>
</dbReference>
<evidence type="ECO:0000313" key="18">
    <source>
        <dbReference type="Proteomes" id="UP000015104"/>
    </source>
</evidence>
<feature type="transmembrane region" description="Helical" evidence="14">
    <location>
        <begin position="369"/>
        <end position="389"/>
    </location>
</feature>
<evidence type="ECO:0000256" key="1">
    <source>
        <dbReference type="ARBA" id="ARBA00004651"/>
    </source>
</evidence>
<feature type="domain" description="G-protein coupled receptors family 2 profile 2" evidence="16">
    <location>
        <begin position="134"/>
        <end position="390"/>
    </location>
</feature>
<gene>
    <name evidence="17" type="primary">107366359</name>
</gene>
<dbReference type="Pfam" id="PF00002">
    <property type="entry name" value="7tm_2"/>
    <property type="match status" value="1"/>
</dbReference>
<evidence type="ECO:0000256" key="6">
    <source>
        <dbReference type="ARBA" id="ARBA00023040"/>
    </source>
</evidence>
<dbReference type="GO" id="GO:0008036">
    <property type="term" value="F:diuretic hormone receptor activity"/>
    <property type="evidence" value="ECO:0007669"/>
    <property type="project" value="InterPro"/>
</dbReference>
<evidence type="ECO:0000256" key="3">
    <source>
        <dbReference type="ARBA" id="ARBA00022475"/>
    </source>
</evidence>
<evidence type="ECO:0000256" key="9">
    <source>
        <dbReference type="ARBA" id="ARBA00023180"/>
    </source>
</evidence>
<keyword evidence="18" id="KW-1185">Reference proteome</keyword>
<dbReference type="EMBL" id="CAEY01000428">
    <property type="status" value="NOT_ANNOTATED_CDS"/>
    <property type="molecule type" value="Genomic_DNA"/>
</dbReference>
<dbReference type="eggNOG" id="KOG4564">
    <property type="taxonomic scope" value="Eukaryota"/>
</dbReference>
<feature type="transmembrane region" description="Helical" evidence="14">
    <location>
        <begin position="137"/>
        <end position="159"/>
    </location>
</feature>
<sequence length="597" mass="67401">MIIFNLTEENGLNSLNDFYGIDDSFNSNDYFVSNLTEAIACENSSKPIDTNSNYCQATWDRISCWPTTPINQLAIIPCFKELNGIPYDSSQNASKLCLSNGTWAEKSDYSLCEPITPEELIPTSYSDIWNAKDASTIYYFGYGLSLLALTTALFIFLYFKDLRCVRNTIHTHLIVTYELFALTWIITATLQSYQPTNEIAARILCFLYILLPYFTGTQFFWMFIEGLYLYILVVKTFSSVESIKIHFYATIGWGLPALVVLFWAPSKYFSAKSADNLNDSGSNCPWQAEDSIDSIFICPILFVLMLNIFFLCKIMWVLITKLRAATSAESRQYRKAAKALLVLTPLLGVTYILFLVTPGSGPAKTVFTYLQATLYSTQGFTVSVFYCFLNGEVRNSVRHHLARWKTIRSLPKSHDSINGRKSIGFCSSINSERGSFFKLPDRKDSSPSNSLLASSGIMTVLSQPVKSEKLDHIIINPKSSLASSSPPSSPPPTQPQAPSIIEKQEKSLSIEDDHCNNSVTSKLINSNGHNDYNCHSHQQNTNLKNYYNHHHHYYRNLHNPSHLNHINNHNSHNNSHSILSHYCFHTQSSDSSNEDAI</sequence>
<protein>
    <recommendedName>
        <fullName evidence="12">Diuretic hormone receptor</fullName>
    </recommendedName>
</protein>
<evidence type="ECO:0000256" key="5">
    <source>
        <dbReference type="ARBA" id="ARBA00022989"/>
    </source>
</evidence>
<evidence type="ECO:0000256" key="2">
    <source>
        <dbReference type="ARBA" id="ARBA00005314"/>
    </source>
</evidence>